<evidence type="ECO:0000313" key="9">
    <source>
        <dbReference type="Proteomes" id="UP000824890"/>
    </source>
</evidence>
<comment type="cofactor">
    <cofactor evidence="1">
        <name>Mg(2+)</name>
        <dbReference type="ChEBI" id="CHEBI:18420"/>
    </cofactor>
</comment>
<keyword evidence="7" id="KW-1133">Transmembrane helix</keyword>
<evidence type="ECO:0000256" key="4">
    <source>
        <dbReference type="ARBA" id="ARBA00022723"/>
    </source>
</evidence>
<comment type="similarity">
    <text evidence="2">Belongs to the FPP/GGPP synthase family.</text>
</comment>
<proteinExistence type="inferred from homology"/>
<keyword evidence="9" id="KW-1185">Reference proteome</keyword>
<dbReference type="SUPFAM" id="SSF48576">
    <property type="entry name" value="Terpenoid synthases"/>
    <property type="match status" value="1"/>
</dbReference>
<evidence type="ECO:0000256" key="6">
    <source>
        <dbReference type="ARBA" id="ARBA00023229"/>
    </source>
</evidence>
<dbReference type="PANTHER" id="PTHR12001:SF69">
    <property type="entry name" value="ALL TRANS-POLYPRENYL-DIPHOSPHATE SYNTHASE PDSS1"/>
    <property type="match status" value="1"/>
</dbReference>
<evidence type="ECO:0000256" key="5">
    <source>
        <dbReference type="ARBA" id="ARBA00022842"/>
    </source>
</evidence>
<dbReference type="InterPro" id="IPR008949">
    <property type="entry name" value="Isoprenoid_synthase_dom_sf"/>
</dbReference>
<reference evidence="8 9" key="1">
    <citation type="submission" date="2021-05" db="EMBL/GenBank/DDBJ databases">
        <title>Genome Assembly of Synthetic Allotetraploid Brassica napus Reveals Homoeologous Exchanges between Subgenomes.</title>
        <authorList>
            <person name="Davis J.T."/>
        </authorList>
    </citation>
    <scope>NUCLEOTIDE SEQUENCE [LARGE SCALE GENOMIC DNA]</scope>
    <source>
        <strain evidence="9">cv. Da-Ae</strain>
        <tissue evidence="8">Seedling</tissue>
    </source>
</reference>
<organism evidence="8 9">
    <name type="scientific">Brassica napus</name>
    <name type="common">Rape</name>
    <dbReference type="NCBI Taxonomy" id="3708"/>
    <lineage>
        <taxon>Eukaryota</taxon>
        <taxon>Viridiplantae</taxon>
        <taxon>Streptophyta</taxon>
        <taxon>Embryophyta</taxon>
        <taxon>Tracheophyta</taxon>
        <taxon>Spermatophyta</taxon>
        <taxon>Magnoliopsida</taxon>
        <taxon>eudicotyledons</taxon>
        <taxon>Gunneridae</taxon>
        <taxon>Pentapetalae</taxon>
        <taxon>rosids</taxon>
        <taxon>malvids</taxon>
        <taxon>Brassicales</taxon>
        <taxon>Brassicaceae</taxon>
        <taxon>Brassiceae</taxon>
        <taxon>Brassica</taxon>
    </lineage>
</organism>
<keyword evidence="6" id="KW-0414">Isoprene biosynthesis</keyword>
<evidence type="ECO:0000256" key="2">
    <source>
        <dbReference type="ARBA" id="ARBA00006706"/>
    </source>
</evidence>
<feature type="transmembrane region" description="Helical" evidence="7">
    <location>
        <begin position="12"/>
        <end position="31"/>
    </location>
</feature>
<keyword evidence="7" id="KW-0472">Membrane</keyword>
<evidence type="ECO:0000256" key="1">
    <source>
        <dbReference type="ARBA" id="ARBA00001946"/>
    </source>
</evidence>
<protein>
    <submittedName>
        <fullName evidence="8">Uncharacterized protein</fullName>
    </submittedName>
</protein>
<comment type="caution">
    <text evidence="8">The sequence shown here is derived from an EMBL/GenBank/DDBJ whole genome shotgun (WGS) entry which is preliminary data.</text>
</comment>
<name>A0ABQ7YCY7_BRANA</name>
<keyword evidence="5" id="KW-0460">Magnesium</keyword>
<evidence type="ECO:0000256" key="7">
    <source>
        <dbReference type="SAM" id="Phobius"/>
    </source>
</evidence>
<accession>A0ABQ7YCY7</accession>
<evidence type="ECO:0000313" key="8">
    <source>
        <dbReference type="EMBL" id="KAH0866091.1"/>
    </source>
</evidence>
<keyword evidence="3" id="KW-0808">Transferase</keyword>
<gene>
    <name evidence="8" type="ORF">HID58_083302</name>
</gene>
<sequence>MWIKDGYLHVGTRVAVLAGAFMFAQASWYFANPENLQVFKLISQVIKDFASSEINQASSLFDCDIKLDDNFLKKRSFSLSFVSLDRGGIKRAQELANEKGESALKNLKYLPRSGFRSALEDMVMFNLENID</sequence>
<dbReference type="Proteomes" id="UP000824890">
    <property type="component" value="Unassembled WGS sequence"/>
</dbReference>
<dbReference type="EMBL" id="JAGKQM010000018">
    <property type="protein sequence ID" value="KAH0866091.1"/>
    <property type="molecule type" value="Genomic_DNA"/>
</dbReference>
<keyword evidence="7" id="KW-0812">Transmembrane</keyword>
<keyword evidence="4" id="KW-0479">Metal-binding</keyword>
<evidence type="ECO:0000256" key="3">
    <source>
        <dbReference type="ARBA" id="ARBA00022679"/>
    </source>
</evidence>
<dbReference type="PANTHER" id="PTHR12001">
    <property type="entry name" value="GERANYLGERANYL PYROPHOSPHATE SYNTHASE"/>
    <property type="match status" value="1"/>
</dbReference>